<dbReference type="Gramene" id="MELO3C008853.2.1">
    <property type="protein sequence ID" value="MELO3C008853.2.1"/>
    <property type="gene ID" value="MELO3C008853.2"/>
</dbReference>
<proteinExistence type="predicted"/>
<name>A0A9I9CV11_CUCME</name>
<protein>
    <submittedName>
        <fullName evidence="1">Uncharacterized protein</fullName>
    </submittedName>
</protein>
<sequence length="50" mass="5350">MDSGEGNGDRAHGGSYLPFFSLMVSKIKDLSRRTITALGMVLIPEVVPDA</sequence>
<dbReference type="AlphaFoldDB" id="A0A9I9CV11"/>
<accession>A0A9I9CV11</accession>
<evidence type="ECO:0000313" key="1">
    <source>
        <dbReference type="EnsemblPlants" id="MELO3C008853.2.1"/>
    </source>
</evidence>
<dbReference type="EnsemblPlants" id="MELO3C008853.2.1">
    <property type="protein sequence ID" value="MELO3C008853.2.1"/>
    <property type="gene ID" value="MELO3C008853.2"/>
</dbReference>
<reference evidence="1" key="1">
    <citation type="submission" date="2023-03" db="UniProtKB">
        <authorList>
            <consortium name="EnsemblPlants"/>
        </authorList>
    </citation>
    <scope>IDENTIFICATION</scope>
</reference>
<organism evidence="1">
    <name type="scientific">Cucumis melo</name>
    <name type="common">Muskmelon</name>
    <dbReference type="NCBI Taxonomy" id="3656"/>
    <lineage>
        <taxon>Eukaryota</taxon>
        <taxon>Viridiplantae</taxon>
        <taxon>Streptophyta</taxon>
        <taxon>Embryophyta</taxon>
        <taxon>Tracheophyta</taxon>
        <taxon>Spermatophyta</taxon>
        <taxon>Magnoliopsida</taxon>
        <taxon>eudicotyledons</taxon>
        <taxon>Gunneridae</taxon>
        <taxon>Pentapetalae</taxon>
        <taxon>rosids</taxon>
        <taxon>fabids</taxon>
        <taxon>Cucurbitales</taxon>
        <taxon>Cucurbitaceae</taxon>
        <taxon>Benincaseae</taxon>
        <taxon>Cucumis</taxon>
    </lineage>
</organism>